<evidence type="ECO:0000256" key="8">
    <source>
        <dbReference type="SAM" id="MobiDB-lite"/>
    </source>
</evidence>
<dbReference type="EMBL" id="NMUH01000674">
    <property type="protein sequence ID" value="MQL83096.1"/>
    <property type="molecule type" value="Genomic_DNA"/>
</dbReference>
<comment type="similarity">
    <text evidence="3">Belongs to the HARBI1 family.</text>
</comment>
<feature type="region of interest" description="Disordered" evidence="8">
    <location>
        <begin position="19"/>
        <end position="93"/>
    </location>
</feature>
<evidence type="ECO:0000256" key="1">
    <source>
        <dbReference type="ARBA" id="ARBA00001968"/>
    </source>
</evidence>
<evidence type="ECO:0000256" key="2">
    <source>
        <dbReference type="ARBA" id="ARBA00004123"/>
    </source>
</evidence>
<dbReference type="AlphaFoldDB" id="A0A843ULL7"/>
<evidence type="ECO:0000259" key="9">
    <source>
        <dbReference type="Pfam" id="PF13359"/>
    </source>
</evidence>
<accession>A0A843ULL7</accession>
<dbReference type="Pfam" id="PF13359">
    <property type="entry name" value="DDE_Tnp_4"/>
    <property type="match status" value="1"/>
</dbReference>
<dbReference type="GO" id="GO:0046872">
    <property type="term" value="F:metal ion binding"/>
    <property type="evidence" value="ECO:0007669"/>
    <property type="project" value="UniProtKB-KW"/>
</dbReference>
<keyword evidence="4" id="KW-0540">Nuclease</keyword>
<feature type="compositionally biased region" description="Basic and acidic residues" evidence="8">
    <location>
        <begin position="55"/>
        <end position="72"/>
    </location>
</feature>
<comment type="cofactor">
    <cofactor evidence="1">
        <name>a divalent metal cation</name>
        <dbReference type="ChEBI" id="CHEBI:60240"/>
    </cofactor>
</comment>
<feature type="domain" description="DDE Tnp4" evidence="9">
    <location>
        <begin position="313"/>
        <end position="456"/>
    </location>
</feature>
<evidence type="ECO:0000313" key="11">
    <source>
        <dbReference type="Proteomes" id="UP000652761"/>
    </source>
</evidence>
<evidence type="ECO:0000256" key="6">
    <source>
        <dbReference type="ARBA" id="ARBA00022801"/>
    </source>
</evidence>
<dbReference type="GO" id="GO:0004518">
    <property type="term" value="F:nuclease activity"/>
    <property type="evidence" value="ECO:0007669"/>
    <property type="project" value="UniProtKB-KW"/>
</dbReference>
<evidence type="ECO:0000256" key="7">
    <source>
        <dbReference type="ARBA" id="ARBA00023242"/>
    </source>
</evidence>
<comment type="subcellular location">
    <subcellularLocation>
        <location evidence="2">Nucleus</location>
    </subcellularLocation>
</comment>
<organism evidence="10 11">
    <name type="scientific">Colocasia esculenta</name>
    <name type="common">Wild taro</name>
    <name type="synonym">Arum esculentum</name>
    <dbReference type="NCBI Taxonomy" id="4460"/>
    <lineage>
        <taxon>Eukaryota</taxon>
        <taxon>Viridiplantae</taxon>
        <taxon>Streptophyta</taxon>
        <taxon>Embryophyta</taxon>
        <taxon>Tracheophyta</taxon>
        <taxon>Spermatophyta</taxon>
        <taxon>Magnoliopsida</taxon>
        <taxon>Liliopsida</taxon>
        <taxon>Araceae</taxon>
        <taxon>Aroideae</taxon>
        <taxon>Colocasieae</taxon>
        <taxon>Colocasia</taxon>
    </lineage>
</organism>
<keyword evidence="6" id="KW-0378">Hydrolase</keyword>
<dbReference type="OrthoDB" id="1912480at2759"/>
<dbReference type="GO" id="GO:0016787">
    <property type="term" value="F:hydrolase activity"/>
    <property type="evidence" value="ECO:0007669"/>
    <property type="project" value="UniProtKB-KW"/>
</dbReference>
<dbReference type="GO" id="GO:0005634">
    <property type="term" value="C:nucleus"/>
    <property type="evidence" value="ECO:0007669"/>
    <property type="project" value="UniProtKB-SubCell"/>
</dbReference>
<evidence type="ECO:0000256" key="4">
    <source>
        <dbReference type="ARBA" id="ARBA00022722"/>
    </source>
</evidence>
<keyword evidence="11" id="KW-1185">Reference proteome</keyword>
<dbReference type="InterPro" id="IPR027806">
    <property type="entry name" value="HARBI1_dom"/>
</dbReference>
<evidence type="ECO:0000313" key="10">
    <source>
        <dbReference type="EMBL" id="MQL83096.1"/>
    </source>
</evidence>
<dbReference type="PANTHER" id="PTHR22930:SF242">
    <property type="entry name" value="LOW PROTEIN: NUCLEASE-LIKE PROTEIN"/>
    <property type="match status" value="1"/>
</dbReference>
<dbReference type="PANTHER" id="PTHR22930">
    <property type="match status" value="1"/>
</dbReference>
<reference evidence="10" key="1">
    <citation type="submission" date="2017-07" db="EMBL/GenBank/DDBJ databases">
        <title>Taro Niue Genome Assembly and Annotation.</title>
        <authorList>
            <person name="Atibalentja N."/>
            <person name="Keating K."/>
            <person name="Fields C.J."/>
        </authorList>
    </citation>
    <scope>NUCLEOTIDE SEQUENCE</scope>
    <source>
        <strain evidence="10">Niue_2</strain>
        <tissue evidence="10">Leaf</tissue>
    </source>
</reference>
<evidence type="ECO:0000256" key="5">
    <source>
        <dbReference type="ARBA" id="ARBA00022723"/>
    </source>
</evidence>
<sequence>MTNGPYSAHYPFIFELSDGENSPALQQGEEEMAAAGRRGLSDAARERKNRRRRELRQQRKLEREEERRRSQQEAEEAAAAATSDGEPPLPPSQAATLLPILASAAASSFRFLDEHGHLLLPSHSLSLESVISGLHSLLLRPPFPRAPPAPADGQGCSGGNYWFLRFLASAASDGADPRWVEAFRMSRSSFYLLLQTLAPSLSCHSSVAAMGAAPPPPPDHKLGAALFRLAHAAPFRAVARRFGIGGGGAAACRAFYEVCRSVTDRLGHLFELPSDVKRVVEGFRWEASLPNCGGVLGFARFSVGDDDGGAVLAQVVVDSEGRFLDVSAGWPGSMSPAQILPRTKLFSSPAAKGLPAAADGHEVDGVPGPSPPRYLLGGSSCPLLPWLLTPFPESDTGEEDHPSRRVFNEVHAQGMKLAAKAVEAIRWRWRLLPAGWSSECAEALPFVIVVSCLLHNFLFKCSEVVPEEALDLAVEERFPGFEGKGNEEGERVREALAAHLYSVSQKDGLTVAAL</sequence>
<name>A0A843ULL7_COLES</name>
<proteinExistence type="inferred from homology"/>
<evidence type="ECO:0000256" key="3">
    <source>
        <dbReference type="ARBA" id="ARBA00006958"/>
    </source>
</evidence>
<gene>
    <name evidence="10" type="ORF">Taro_015588</name>
</gene>
<protein>
    <recommendedName>
        <fullName evidence="9">DDE Tnp4 domain-containing protein</fullName>
    </recommendedName>
</protein>
<keyword evidence="5" id="KW-0479">Metal-binding</keyword>
<keyword evidence="7" id="KW-0539">Nucleus</keyword>
<comment type="caution">
    <text evidence="10">The sequence shown here is derived from an EMBL/GenBank/DDBJ whole genome shotgun (WGS) entry which is preliminary data.</text>
</comment>
<dbReference type="InterPro" id="IPR045249">
    <property type="entry name" value="HARBI1-like"/>
</dbReference>
<dbReference type="Proteomes" id="UP000652761">
    <property type="component" value="Unassembled WGS sequence"/>
</dbReference>